<feature type="region of interest" description="Disordered" evidence="1">
    <location>
        <begin position="419"/>
        <end position="494"/>
    </location>
</feature>
<gene>
    <name evidence="5" type="ORF">BC008_41950</name>
</gene>
<feature type="domain" description="ABC-type uncharacterised transport system" evidence="3">
    <location>
        <begin position="215"/>
        <end position="513"/>
    </location>
</feature>
<dbReference type="PANTHER" id="PTHR12969:SF7">
    <property type="entry name" value="INTRAFLAGELLAR TRANSPORT PROTEIN 52 HOMOLOG"/>
    <property type="match status" value="1"/>
</dbReference>
<evidence type="ECO:0000313" key="5">
    <source>
        <dbReference type="EMBL" id="KST65495.1"/>
    </source>
</evidence>
<accession>A0A0V7ZMD1</accession>
<evidence type="ECO:0000256" key="1">
    <source>
        <dbReference type="SAM" id="MobiDB-lite"/>
    </source>
</evidence>
<feature type="compositionally biased region" description="Polar residues" evidence="1">
    <location>
        <begin position="449"/>
        <end position="464"/>
    </location>
</feature>
<dbReference type="Pfam" id="PF23357">
    <property type="entry name" value="DUF7088"/>
    <property type="match status" value="1"/>
</dbReference>
<evidence type="ECO:0000313" key="6">
    <source>
        <dbReference type="Proteomes" id="UP000053372"/>
    </source>
</evidence>
<dbReference type="InterPro" id="IPR039975">
    <property type="entry name" value="IFT52"/>
</dbReference>
<dbReference type="RefSeq" id="WP_027846989.1">
    <property type="nucleotide sequence ID" value="NZ_LMTZ01000107.1"/>
</dbReference>
<dbReference type="InterPro" id="IPR029062">
    <property type="entry name" value="Class_I_gatase-like"/>
</dbReference>
<keyword evidence="2" id="KW-1133">Transmembrane helix</keyword>
<dbReference type="OrthoDB" id="501439at2"/>
<feature type="compositionally biased region" description="Basic and acidic residues" evidence="1">
    <location>
        <begin position="465"/>
        <end position="494"/>
    </location>
</feature>
<comment type="caution">
    <text evidence="5">The sequence shown here is derived from an EMBL/GenBank/DDBJ whole genome shotgun (WGS) entry which is preliminary data.</text>
</comment>
<name>A0A0V7ZMD1_9CYAN</name>
<evidence type="ECO:0000259" key="3">
    <source>
        <dbReference type="Pfam" id="PF09822"/>
    </source>
</evidence>
<sequence length="582" mass="64957">MKSISKGKSLKYLFWFGPFFITAGLAVGLVSETWDAIPLALISLGTAVIIGYLVWQSQQNKWWERRSTQAGTNAIIATLAILTILGLVNFLGIRYQYRTDITESRLFSLAPQTQQLVKNLKAPIKVLIFTNNQNPQDQELLENYRRQSSNFDFEYINPLAKPGQAKSFGVKEEGEVYLVYGDKRQLVQVVGDNQPLSEVKLTNRLQQITSSTQLRIYFLQGHGEAQIVQGQNSMSQAFQAVGDTIFVPEPLNLVESKTVPENTNVVVIAGPKQELFESEVKALQEYLDNGGNLLLMIDPDADPKLNTLLSEWGVKLDDRLAVDVSVAPEYGGPSAIYISEYGQHPITKDFGNGFSLYPLARPIEITQVDGIEVTELLKTKPYPNSWAESDLKSEDLKFNEGRDRKGPLILGAALKKTIASSTDTNSTPENSSEAKPTPKETPNTTEKNSPQAKSNTTPSPSPNEVKTEEKSKEEKPKEEKPKEEKPKEEKSKESRLVVIGDSDFVINGLFGQQLNGDIFLNSLTWLSQVDDEQALSIRPKEQKNRRLNLTSTQSFIVSSTSVIVLPLLAFVTAGFLWWLRRR</sequence>
<dbReference type="EMBL" id="LMTZ01000107">
    <property type="protein sequence ID" value="KST65495.1"/>
    <property type="molecule type" value="Genomic_DNA"/>
</dbReference>
<keyword evidence="6" id="KW-1185">Reference proteome</keyword>
<dbReference type="AlphaFoldDB" id="A0A0V7ZMD1"/>
<keyword evidence="2" id="KW-0472">Membrane</keyword>
<feature type="transmembrane region" description="Helical" evidence="2">
    <location>
        <begin position="555"/>
        <end position="579"/>
    </location>
</feature>
<proteinExistence type="predicted"/>
<dbReference type="PANTHER" id="PTHR12969">
    <property type="entry name" value="NGD5/OSM-6/IFT52"/>
    <property type="match status" value="1"/>
</dbReference>
<reference evidence="5 6" key="1">
    <citation type="journal article" date="2015" name="Genome Announc.">
        <title>Draft Genome of the Euendolithic (true boring) Cyanobacterium Mastigocoleus testarum strain BC008.</title>
        <authorList>
            <person name="Guida B.S."/>
            <person name="Garcia-Pichel F."/>
        </authorList>
    </citation>
    <scope>NUCLEOTIDE SEQUENCE [LARGE SCALE GENOMIC DNA]</scope>
    <source>
        <strain evidence="5 6">BC008</strain>
    </source>
</reference>
<dbReference type="Proteomes" id="UP000053372">
    <property type="component" value="Unassembled WGS sequence"/>
</dbReference>
<evidence type="ECO:0000259" key="4">
    <source>
        <dbReference type="Pfam" id="PF23357"/>
    </source>
</evidence>
<evidence type="ECO:0000256" key="2">
    <source>
        <dbReference type="SAM" id="Phobius"/>
    </source>
</evidence>
<dbReference type="SUPFAM" id="SSF52317">
    <property type="entry name" value="Class I glutamine amidotransferase-like"/>
    <property type="match status" value="1"/>
</dbReference>
<feature type="compositionally biased region" description="Polar residues" evidence="1">
    <location>
        <begin position="419"/>
        <end position="434"/>
    </location>
</feature>
<protein>
    <submittedName>
        <fullName evidence="5">ABC transporter</fullName>
    </submittedName>
</protein>
<feature type="domain" description="DUF7088" evidence="4">
    <location>
        <begin position="103"/>
        <end position="171"/>
    </location>
</feature>
<dbReference type="InterPro" id="IPR019196">
    <property type="entry name" value="ABC_transp_unknown"/>
</dbReference>
<dbReference type="InterPro" id="IPR055396">
    <property type="entry name" value="DUF7088"/>
</dbReference>
<dbReference type="Pfam" id="PF09822">
    <property type="entry name" value="ABC_transp_aux"/>
    <property type="match status" value="1"/>
</dbReference>
<feature type="transmembrane region" description="Helical" evidence="2">
    <location>
        <begin position="12"/>
        <end position="30"/>
    </location>
</feature>
<feature type="transmembrane region" description="Helical" evidence="2">
    <location>
        <begin position="75"/>
        <end position="97"/>
    </location>
</feature>
<organism evidence="5 6">
    <name type="scientific">Mastigocoleus testarum BC008</name>
    <dbReference type="NCBI Taxonomy" id="371196"/>
    <lineage>
        <taxon>Bacteria</taxon>
        <taxon>Bacillati</taxon>
        <taxon>Cyanobacteriota</taxon>
        <taxon>Cyanophyceae</taxon>
        <taxon>Nostocales</taxon>
        <taxon>Hapalosiphonaceae</taxon>
        <taxon>Mastigocoleus</taxon>
    </lineage>
</organism>
<feature type="transmembrane region" description="Helical" evidence="2">
    <location>
        <begin position="36"/>
        <end position="55"/>
    </location>
</feature>
<keyword evidence="2" id="KW-0812">Transmembrane</keyword>